<evidence type="ECO:0000259" key="2">
    <source>
        <dbReference type="Pfam" id="PF10223"/>
    </source>
</evidence>
<feature type="non-terminal residue" evidence="3">
    <location>
        <position position="271"/>
    </location>
</feature>
<comment type="similarity">
    <text evidence="1">Belongs to the menorin family.</text>
</comment>
<dbReference type="Pfam" id="PF10223">
    <property type="entry name" value="Menorin_N"/>
    <property type="match status" value="1"/>
</dbReference>
<dbReference type="PANTHER" id="PTHR21184">
    <property type="entry name" value="MENORIN (DENDRITIC BRANCHING PROTEIN)"/>
    <property type="match status" value="1"/>
</dbReference>
<proteinExistence type="inferred from homology"/>
<dbReference type="Proteomes" id="UP001153148">
    <property type="component" value="Unassembled WGS sequence"/>
</dbReference>
<sequence length="271" mass="30193">MWSHKTLNNGRISWQTSPLYFYLSFAVLKMASCELMPSVKEFFPSINNDLTKVTWAHAVNSKDDFNKALTDKVMMLEADVEIGRKGIFSFKKIPIMAHPPARRSDMSLKEFLNNVAAAKSVGAKLDFKSMEAVEESINIIRDMIEKLKFPLWLNADILKGPVNSILSPLDADKFLSLCTRNLPEATLSLGWTLIYAAPVIVPGQYEEEHIIQMKDALTRNNVTQPVTFAVDASLAAQSLDTLPALMDIPGITDITLTVFLSQPAFVNISQL</sequence>
<protein>
    <recommendedName>
        <fullName evidence="2">Menorin-like domain-containing protein</fullName>
    </recommendedName>
</protein>
<organism evidence="3 4">
    <name type="scientific">Timema podura</name>
    <name type="common">Walking stick</name>
    <dbReference type="NCBI Taxonomy" id="61482"/>
    <lineage>
        <taxon>Eukaryota</taxon>
        <taxon>Metazoa</taxon>
        <taxon>Ecdysozoa</taxon>
        <taxon>Arthropoda</taxon>
        <taxon>Hexapoda</taxon>
        <taxon>Insecta</taxon>
        <taxon>Pterygota</taxon>
        <taxon>Neoptera</taxon>
        <taxon>Polyneoptera</taxon>
        <taxon>Phasmatodea</taxon>
        <taxon>Timematodea</taxon>
        <taxon>Timematoidea</taxon>
        <taxon>Timematidae</taxon>
        <taxon>Timema</taxon>
    </lineage>
</organism>
<evidence type="ECO:0000313" key="3">
    <source>
        <dbReference type="EMBL" id="CAG2057798.1"/>
    </source>
</evidence>
<dbReference type="PANTHER" id="PTHR21184:SF6">
    <property type="entry name" value="CONSERVED PLASMA MEMBRANE PROTEIN"/>
    <property type="match status" value="1"/>
</dbReference>
<dbReference type="InterPro" id="IPR019356">
    <property type="entry name" value="Menorin_dom"/>
</dbReference>
<feature type="domain" description="Menorin-like" evidence="2">
    <location>
        <begin position="49"/>
        <end position="269"/>
    </location>
</feature>
<accession>A0ABN7NPN4</accession>
<keyword evidence="4" id="KW-1185">Reference proteome</keyword>
<evidence type="ECO:0000256" key="1">
    <source>
        <dbReference type="ARBA" id="ARBA00044953"/>
    </source>
</evidence>
<reference evidence="3" key="1">
    <citation type="submission" date="2021-03" db="EMBL/GenBank/DDBJ databases">
        <authorList>
            <person name="Tran Van P."/>
        </authorList>
    </citation>
    <scope>NUCLEOTIDE SEQUENCE</scope>
</reference>
<comment type="caution">
    <text evidence="3">The sequence shown here is derived from an EMBL/GenBank/DDBJ whole genome shotgun (WGS) entry which is preliminary data.</text>
</comment>
<gene>
    <name evidence="3" type="ORF">TPAB3V08_LOCUS4775</name>
</gene>
<evidence type="ECO:0000313" key="4">
    <source>
        <dbReference type="Proteomes" id="UP001153148"/>
    </source>
</evidence>
<name>A0ABN7NPN4_TIMPD</name>
<dbReference type="EMBL" id="CAJPIN010006060">
    <property type="protein sequence ID" value="CAG2057798.1"/>
    <property type="molecule type" value="Genomic_DNA"/>
</dbReference>